<dbReference type="AlphaFoldDB" id="A0A2P2IZ10"/>
<accession>A0A2P2IZ10</accession>
<evidence type="ECO:0000313" key="1">
    <source>
        <dbReference type="EMBL" id="MBW86417.1"/>
    </source>
</evidence>
<organism evidence="1">
    <name type="scientific">Rhizophora mucronata</name>
    <name type="common">Asiatic mangrove</name>
    <dbReference type="NCBI Taxonomy" id="61149"/>
    <lineage>
        <taxon>Eukaryota</taxon>
        <taxon>Viridiplantae</taxon>
        <taxon>Streptophyta</taxon>
        <taxon>Embryophyta</taxon>
        <taxon>Tracheophyta</taxon>
        <taxon>Spermatophyta</taxon>
        <taxon>Magnoliopsida</taxon>
        <taxon>eudicotyledons</taxon>
        <taxon>Gunneridae</taxon>
        <taxon>Pentapetalae</taxon>
        <taxon>rosids</taxon>
        <taxon>fabids</taxon>
        <taxon>Malpighiales</taxon>
        <taxon>Rhizophoraceae</taxon>
        <taxon>Rhizophora</taxon>
    </lineage>
</organism>
<name>A0A2P2IZ10_RHIMU</name>
<proteinExistence type="predicted"/>
<sequence length="35" mass="4148">MYFLCFPTEPFQISICIQGFANLPTQYRQVRCANF</sequence>
<dbReference type="EMBL" id="GGEC01005934">
    <property type="protein sequence ID" value="MBW86417.1"/>
    <property type="molecule type" value="Transcribed_RNA"/>
</dbReference>
<reference evidence="1" key="1">
    <citation type="submission" date="2018-02" db="EMBL/GenBank/DDBJ databases">
        <title>Rhizophora mucronata_Transcriptome.</title>
        <authorList>
            <person name="Meera S.P."/>
            <person name="Sreeshan A."/>
            <person name="Augustine A."/>
        </authorList>
    </citation>
    <scope>NUCLEOTIDE SEQUENCE</scope>
    <source>
        <tissue evidence="1">Leaf</tissue>
    </source>
</reference>
<protein>
    <submittedName>
        <fullName evidence="1">Uncharacterized protein</fullName>
    </submittedName>
</protein>